<dbReference type="PANTHER" id="PTHR10587">
    <property type="entry name" value="GLYCOSYL TRANSFERASE-RELATED"/>
    <property type="match status" value="1"/>
</dbReference>
<proteinExistence type="predicted"/>
<accession>A0A928YU59</accession>
<keyword evidence="3" id="KW-1185">Reference proteome</keyword>
<organism evidence="2 3">
    <name type="scientific">Cellvibrio polysaccharolyticus</name>
    <dbReference type="NCBI Taxonomy" id="2082724"/>
    <lineage>
        <taxon>Bacteria</taxon>
        <taxon>Pseudomonadati</taxon>
        <taxon>Pseudomonadota</taxon>
        <taxon>Gammaproteobacteria</taxon>
        <taxon>Cellvibrionales</taxon>
        <taxon>Cellvibrionaceae</taxon>
        <taxon>Cellvibrio</taxon>
    </lineage>
</organism>
<evidence type="ECO:0000313" key="2">
    <source>
        <dbReference type="EMBL" id="MBE8715783.1"/>
    </source>
</evidence>
<dbReference type="InterPro" id="IPR011330">
    <property type="entry name" value="Glyco_hydro/deAcase_b/a-brl"/>
</dbReference>
<reference evidence="2" key="1">
    <citation type="submission" date="2018-07" db="EMBL/GenBank/DDBJ databases">
        <title>Genome assembly of strain Ka43.</title>
        <authorList>
            <person name="Kukolya J."/>
            <person name="Nagy I."/>
            <person name="Horvath B."/>
            <person name="Toth A."/>
        </authorList>
    </citation>
    <scope>NUCLEOTIDE SEQUENCE</scope>
    <source>
        <strain evidence="2">KB43</strain>
    </source>
</reference>
<dbReference type="Gene3D" id="3.20.20.370">
    <property type="entry name" value="Glycoside hydrolase/deacetylase"/>
    <property type="match status" value="1"/>
</dbReference>
<protein>
    <submittedName>
        <fullName evidence="2">Polysaccharide deacetylase</fullName>
    </submittedName>
</protein>
<dbReference type="PROSITE" id="PS51677">
    <property type="entry name" value="NODB"/>
    <property type="match status" value="1"/>
</dbReference>
<name>A0A928YU59_9GAMM</name>
<feature type="domain" description="NodB homology" evidence="1">
    <location>
        <begin position="45"/>
        <end position="227"/>
    </location>
</feature>
<dbReference type="PANTHER" id="PTHR10587:SF125">
    <property type="entry name" value="POLYSACCHARIDE DEACETYLASE YHEN-RELATED"/>
    <property type="match status" value="1"/>
</dbReference>
<dbReference type="CDD" id="cd10956">
    <property type="entry name" value="CE4_BH1302_like"/>
    <property type="match status" value="1"/>
</dbReference>
<dbReference type="GO" id="GO:0016810">
    <property type="term" value="F:hydrolase activity, acting on carbon-nitrogen (but not peptide) bonds"/>
    <property type="evidence" value="ECO:0007669"/>
    <property type="project" value="InterPro"/>
</dbReference>
<dbReference type="InterPro" id="IPR050248">
    <property type="entry name" value="Polysacc_deacetylase_ArnD"/>
</dbReference>
<dbReference type="AlphaFoldDB" id="A0A928YU59"/>
<dbReference type="Proteomes" id="UP000652567">
    <property type="component" value="Unassembled WGS sequence"/>
</dbReference>
<gene>
    <name evidence="2" type="ORF">C4F51_01105</name>
</gene>
<evidence type="ECO:0000313" key="3">
    <source>
        <dbReference type="Proteomes" id="UP000652567"/>
    </source>
</evidence>
<evidence type="ECO:0000259" key="1">
    <source>
        <dbReference type="PROSITE" id="PS51677"/>
    </source>
</evidence>
<sequence length="238" mass="26789">MSVVKKIFSVLLVIILTIVGLWQLSGSRNYQIVGELISRVNTHERLIALTFDDGPTKKHTDSVLAMLAEHDVPATFFVTGKEVDIFPDEARKILAAGHQLGNHSWSHPRMVLKSPAFIAEEIEKTDAALRAIGYQENILFRPPYGKKLFVLPWYLQKTGRTSVTWDIEPETWPDVAKSAQTIAEHVIENAKPGSIILLHVMYDSREESRKALPSIINGLKEQGYTFVTVSDLIENRTQ</sequence>
<dbReference type="SUPFAM" id="SSF88713">
    <property type="entry name" value="Glycoside hydrolase/deacetylase"/>
    <property type="match status" value="1"/>
</dbReference>
<comment type="caution">
    <text evidence="2">The sequence shown here is derived from an EMBL/GenBank/DDBJ whole genome shotgun (WGS) entry which is preliminary data.</text>
</comment>
<dbReference type="Pfam" id="PF01522">
    <property type="entry name" value="Polysacc_deac_1"/>
    <property type="match status" value="1"/>
</dbReference>
<dbReference type="EMBL" id="PRDL01000001">
    <property type="protein sequence ID" value="MBE8715783.1"/>
    <property type="molecule type" value="Genomic_DNA"/>
</dbReference>
<dbReference type="GO" id="GO:0005975">
    <property type="term" value="P:carbohydrate metabolic process"/>
    <property type="evidence" value="ECO:0007669"/>
    <property type="project" value="InterPro"/>
</dbReference>
<dbReference type="InterPro" id="IPR002509">
    <property type="entry name" value="NODB_dom"/>
</dbReference>